<sequence length="52" mass="5718">MKGTGSWFLKRDEFKAWYHADGDSNGNSNRVLACYGIPGAGKSVMRSVFSCD</sequence>
<dbReference type="EMBL" id="HF935312">
    <property type="protein sequence ID" value="CCX06773.1"/>
    <property type="molecule type" value="Genomic_DNA"/>
</dbReference>
<dbReference type="AlphaFoldDB" id="U4L384"/>
<name>U4L384_PYROM</name>
<dbReference type="Proteomes" id="UP000018144">
    <property type="component" value="Unassembled WGS sequence"/>
</dbReference>
<evidence type="ECO:0000259" key="2">
    <source>
        <dbReference type="Pfam" id="PF24883"/>
    </source>
</evidence>
<dbReference type="Pfam" id="PF24883">
    <property type="entry name" value="NPHP3_N"/>
    <property type="match status" value="1"/>
</dbReference>
<reference evidence="3 4" key="1">
    <citation type="journal article" date="2013" name="PLoS Genet.">
        <title>The genome and development-dependent transcriptomes of Pyronema confluens: a window into fungal evolution.</title>
        <authorList>
            <person name="Traeger S."/>
            <person name="Altegoer F."/>
            <person name="Freitag M."/>
            <person name="Gabaldon T."/>
            <person name="Kempken F."/>
            <person name="Kumar A."/>
            <person name="Marcet-Houben M."/>
            <person name="Poggeler S."/>
            <person name="Stajich J.E."/>
            <person name="Nowrousian M."/>
        </authorList>
    </citation>
    <scope>NUCLEOTIDE SEQUENCE [LARGE SCALE GENOMIC DNA]</scope>
    <source>
        <strain evidence="4">CBS 100304</strain>
        <tissue evidence="3">Vegetative mycelium</tissue>
    </source>
</reference>
<keyword evidence="4" id="KW-1185">Reference proteome</keyword>
<accession>U4L384</accession>
<evidence type="ECO:0000313" key="3">
    <source>
        <dbReference type="EMBL" id="CCX06773.1"/>
    </source>
</evidence>
<evidence type="ECO:0000256" key="1">
    <source>
        <dbReference type="ARBA" id="ARBA00022737"/>
    </source>
</evidence>
<protein>
    <submittedName>
        <fullName evidence="3">Similar to tankyrase, putative [Talaromyces stipitatus ATCC 10500] acc. no. XP_002484443</fullName>
    </submittedName>
</protein>
<keyword evidence="1" id="KW-0677">Repeat</keyword>
<organism evidence="3 4">
    <name type="scientific">Pyronema omphalodes (strain CBS 100304)</name>
    <name type="common">Pyronema confluens</name>
    <dbReference type="NCBI Taxonomy" id="1076935"/>
    <lineage>
        <taxon>Eukaryota</taxon>
        <taxon>Fungi</taxon>
        <taxon>Dikarya</taxon>
        <taxon>Ascomycota</taxon>
        <taxon>Pezizomycotina</taxon>
        <taxon>Pezizomycetes</taxon>
        <taxon>Pezizales</taxon>
        <taxon>Pyronemataceae</taxon>
        <taxon>Pyronema</taxon>
    </lineage>
</organism>
<gene>
    <name evidence="3" type="ORF">PCON_06360</name>
</gene>
<dbReference type="InterPro" id="IPR056884">
    <property type="entry name" value="NPHP3-like_N"/>
</dbReference>
<feature type="domain" description="Nephrocystin 3-like N-terminal" evidence="2">
    <location>
        <begin position="3"/>
        <end position="47"/>
    </location>
</feature>
<dbReference type="OrthoDB" id="195446at2759"/>
<evidence type="ECO:0000313" key="4">
    <source>
        <dbReference type="Proteomes" id="UP000018144"/>
    </source>
</evidence>
<proteinExistence type="predicted"/>